<dbReference type="SUPFAM" id="SSF160240">
    <property type="entry name" value="Cation efflux protein cytoplasmic domain-like"/>
    <property type="match status" value="1"/>
</dbReference>
<evidence type="ECO:0000256" key="8">
    <source>
        <dbReference type="SAM" id="Phobius"/>
    </source>
</evidence>
<feature type="transmembrane region" description="Helical" evidence="8">
    <location>
        <begin position="21"/>
        <end position="44"/>
    </location>
</feature>
<keyword evidence="5 8" id="KW-1133">Transmembrane helix</keyword>
<gene>
    <name evidence="11" type="ORF">M3D15_09310</name>
</gene>
<evidence type="ECO:0000256" key="7">
    <source>
        <dbReference type="ARBA" id="ARBA00023136"/>
    </source>
</evidence>
<comment type="similarity">
    <text evidence="2">Belongs to the cation diffusion facilitator (CDF) transporter (TC 2.A.4) family. SLC30A subfamily.</text>
</comment>
<accession>A0ABT2HYX8</accession>
<dbReference type="InterPro" id="IPR058533">
    <property type="entry name" value="Cation_efflux_TM"/>
</dbReference>
<reference evidence="11 12" key="1">
    <citation type="submission" date="2022-04" db="EMBL/GenBank/DDBJ databases">
        <title>Human microbiome associated bacterial genomes.</title>
        <authorList>
            <person name="Sandstrom S."/>
            <person name="Salamzade R."/>
            <person name="Kalan L.R."/>
        </authorList>
    </citation>
    <scope>NUCLEOTIDE SEQUENCE [LARGE SCALE GENOMIC DNA]</scope>
    <source>
        <strain evidence="12">p3-SID1799</strain>
    </source>
</reference>
<dbReference type="Pfam" id="PF01545">
    <property type="entry name" value="Cation_efflux"/>
    <property type="match status" value="1"/>
</dbReference>
<keyword evidence="4 8" id="KW-0812">Transmembrane</keyword>
<dbReference type="Pfam" id="PF16916">
    <property type="entry name" value="ZT_dimer"/>
    <property type="match status" value="1"/>
</dbReference>
<dbReference type="SUPFAM" id="SSF161111">
    <property type="entry name" value="Cation efflux protein transmembrane domain-like"/>
    <property type="match status" value="1"/>
</dbReference>
<evidence type="ECO:0000259" key="10">
    <source>
        <dbReference type="Pfam" id="PF16916"/>
    </source>
</evidence>
<feature type="transmembrane region" description="Helical" evidence="8">
    <location>
        <begin position="120"/>
        <end position="139"/>
    </location>
</feature>
<dbReference type="InterPro" id="IPR036837">
    <property type="entry name" value="Cation_efflux_CTD_sf"/>
</dbReference>
<proteinExistence type="inferred from homology"/>
<organism evidence="11 12">
    <name type="scientific">Pseudoclavibacter albus</name>
    <dbReference type="NCBI Taxonomy" id="272241"/>
    <lineage>
        <taxon>Bacteria</taxon>
        <taxon>Bacillati</taxon>
        <taxon>Actinomycetota</taxon>
        <taxon>Actinomycetes</taxon>
        <taxon>Micrococcales</taxon>
        <taxon>Microbacteriaceae</taxon>
        <taxon>Pseudoclavibacter</taxon>
    </lineage>
</organism>
<keyword evidence="12" id="KW-1185">Reference proteome</keyword>
<sequence length="305" mass="31929">MGCGHDHGQHVGDRGRLLMTLGVASLVLVAEVIGAAITGSLALLVDAAHMLTDVSGLIIAALAATMMLRPADDRRTWGWARAEVLAAALQALVLLVAGIYATVEGIQRLIDPPVVSPEGIAVVGVLGLAANLLGLALLVSRRKHNLNMRAAFLEVANDALGSVAVLVSAAVVYFTGWVRADAVAGLFIAALILPRAYTVLKTAANILMEAAPAGLDLDEVRAHMLKVSHVESVHDLHASLVATGMPILTAHVVLADECFSDGHAQSILQEIQDCLAHHHDVAIEHCTIQLETVAAASTHLDHMHA</sequence>
<feature type="domain" description="Cation efflux protein cytoplasmic" evidence="10">
    <location>
        <begin position="214"/>
        <end position="292"/>
    </location>
</feature>
<feature type="transmembrane region" description="Helical" evidence="8">
    <location>
        <begin position="151"/>
        <end position="176"/>
    </location>
</feature>
<dbReference type="InterPro" id="IPR027469">
    <property type="entry name" value="Cation_efflux_TMD_sf"/>
</dbReference>
<evidence type="ECO:0000313" key="11">
    <source>
        <dbReference type="EMBL" id="MCT2043520.1"/>
    </source>
</evidence>
<dbReference type="EMBL" id="JALXSQ010000050">
    <property type="protein sequence ID" value="MCT2043520.1"/>
    <property type="molecule type" value="Genomic_DNA"/>
</dbReference>
<dbReference type="PANTHER" id="PTHR11562">
    <property type="entry name" value="CATION EFFLUX PROTEIN/ ZINC TRANSPORTER"/>
    <property type="match status" value="1"/>
</dbReference>
<dbReference type="InterPro" id="IPR002524">
    <property type="entry name" value="Cation_efflux"/>
</dbReference>
<dbReference type="InterPro" id="IPR050681">
    <property type="entry name" value="CDF/SLC30A"/>
</dbReference>
<comment type="caution">
    <text evidence="11">The sequence shown here is derived from an EMBL/GenBank/DDBJ whole genome shotgun (WGS) entry which is preliminary data.</text>
</comment>
<evidence type="ECO:0000256" key="4">
    <source>
        <dbReference type="ARBA" id="ARBA00022692"/>
    </source>
</evidence>
<evidence type="ECO:0000259" key="9">
    <source>
        <dbReference type="Pfam" id="PF01545"/>
    </source>
</evidence>
<evidence type="ECO:0000256" key="6">
    <source>
        <dbReference type="ARBA" id="ARBA00023065"/>
    </source>
</evidence>
<keyword evidence="3" id="KW-0813">Transport</keyword>
<dbReference type="InterPro" id="IPR027470">
    <property type="entry name" value="Cation_efflux_CTD"/>
</dbReference>
<evidence type="ECO:0000256" key="1">
    <source>
        <dbReference type="ARBA" id="ARBA00004141"/>
    </source>
</evidence>
<evidence type="ECO:0000256" key="5">
    <source>
        <dbReference type="ARBA" id="ARBA00022989"/>
    </source>
</evidence>
<feature type="domain" description="Cation efflux protein transmembrane" evidence="9">
    <location>
        <begin position="20"/>
        <end position="208"/>
    </location>
</feature>
<keyword evidence="7 8" id="KW-0472">Membrane</keyword>
<feature type="transmembrane region" description="Helical" evidence="8">
    <location>
        <begin position="182"/>
        <end position="200"/>
    </location>
</feature>
<dbReference type="NCBIfam" id="TIGR01297">
    <property type="entry name" value="CDF"/>
    <property type="match status" value="1"/>
</dbReference>
<name>A0ABT2HYX8_9MICO</name>
<protein>
    <submittedName>
        <fullName evidence="11">Cation diffusion facilitator family transporter</fullName>
    </submittedName>
</protein>
<feature type="transmembrane region" description="Helical" evidence="8">
    <location>
        <begin position="80"/>
        <end position="100"/>
    </location>
</feature>
<evidence type="ECO:0000313" key="12">
    <source>
        <dbReference type="Proteomes" id="UP001525379"/>
    </source>
</evidence>
<dbReference type="Proteomes" id="UP001525379">
    <property type="component" value="Unassembled WGS sequence"/>
</dbReference>
<dbReference type="Gene3D" id="1.20.1510.10">
    <property type="entry name" value="Cation efflux protein transmembrane domain"/>
    <property type="match status" value="1"/>
</dbReference>
<keyword evidence="6" id="KW-0406">Ion transport</keyword>
<dbReference type="RefSeq" id="WP_260104649.1">
    <property type="nucleotide sequence ID" value="NZ_JALXSQ010000050.1"/>
</dbReference>
<feature type="transmembrane region" description="Helical" evidence="8">
    <location>
        <begin position="50"/>
        <end position="68"/>
    </location>
</feature>
<evidence type="ECO:0000256" key="3">
    <source>
        <dbReference type="ARBA" id="ARBA00022448"/>
    </source>
</evidence>
<comment type="subcellular location">
    <subcellularLocation>
        <location evidence="1">Membrane</location>
        <topology evidence="1">Multi-pass membrane protein</topology>
    </subcellularLocation>
</comment>
<dbReference type="PANTHER" id="PTHR11562:SF17">
    <property type="entry name" value="RE54080P-RELATED"/>
    <property type="match status" value="1"/>
</dbReference>
<evidence type="ECO:0000256" key="2">
    <source>
        <dbReference type="ARBA" id="ARBA00008873"/>
    </source>
</evidence>